<feature type="transmembrane region" description="Helical" evidence="8">
    <location>
        <begin position="54"/>
        <end position="72"/>
    </location>
</feature>
<feature type="transmembrane region" description="Helical" evidence="8">
    <location>
        <begin position="299"/>
        <end position="316"/>
    </location>
</feature>
<keyword evidence="6 8" id="KW-1133">Transmembrane helix</keyword>
<evidence type="ECO:0000256" key="5">
    <source>
        <dbReference type="ARBA" id="ARBA00022692"/>
    </source>
</evidence>
<dbReference type="GO" id="GO:0005886">
    <property type="term" value="C:plasma membrane"/>
    <property type="evidence" value="ECO:0007669"/>
    <property type="project" value="UniProtKB-SubCell"/>
</dbReference>
<dbReference type="AlphaFoldDB" id="K6VUE8"/>
<dbReference type="STRING" id="100225.SAMN05421595_0181"/>
<feature type="transmembrane region" description="Helical" evidence="8">
    <location>
        <begin position="228"/>
        <end position="255"/>
    </location>
</feature>
<feature type="transmembrane region" description="Helical" evidence="8">
    <location>
        <begin position="139"/>
        <end position="158"/>
    </location>
</feature>
<feature type="transmembrane region" description="Helical" evidence="8">
    <location>
        <begin position="109"/>
        <end position="127"/>
    </location>
</feature>
<evidence type="ECO:0000256" key="3">
    <source>
        <dbReference type="ARBA" id="ARBA00022448"/>
    </source>
</evidence>
<dbReference type="PANTHER" id="PTHR30472">
    <property type="entry name" value="FERRIC ENTEROBACTIN TRANSPORT SYSTEM PERMEASE PROTEIN"/>
    <property type="match status" value="1"/>
</dbReference>
<dbReference type="InterPro" id="IPR000522">
    <property type="entry name" value="ABC_transptr_permease_BtuC"/>
</dbReference>
<keyword evidence="3" id="KW-0813">Transport</keyword>
<protein>
    <submittedName>
        <fullName evidence="9">Putative iron-siderophore ABC transporter permease protein</fullName>
    </submittedName>
</protein>
<evidence type="ECO:0000256" key="1">
    <source>
        <dbReference type="ARBA" id="ARBA00004651"/>
    </source>
</evidence>
<evidence type="ECO:0000313" key="9">
    <source>
        <dbReference type="EMBL" id="GAB78965.1"/>
    </source>
</evidence>
<evidence type="ECO:0000256" key="8">
    <source>
        <dbReference type="SAM" id="Phobius"/>
    </source>
</evidence>
<sequence length="322" mass="32578">MVCLVLVCVTAAAAVAELLTGTFVLSWSSAMDGLWRRDDGLATTVVWGIRLPRLLTGLFAGMALGASGALFQSMARNPLGSPEVVGLVSGAAFAAVVGIVVFGTTRETTALLAMVGAGAAASASYGLSRQHGVSNGHRLILIGIGISAGLQAATTVVLTQPHPDIAIAGQIWLVGSLSARTWTEVAAVGGAVVVLLPTALLASRGMNALELGETLARQLGARPERSRLVMTGCGIGLVGASVAAAGPIGFVALAAPHLTRRLTGSPSIPLLGSALMGASLLLLADALGQNLPMSVRPPVAVVTGVLGGTYLLWMLLTRKGRR</sequence>
<keyword evidence="4" id="KW-1003">Cell membrane</keyword>
<evidence type="ECO:0000256" key="2">
    <source>
        <dbReference type="ARBA" id="ARBA00007935"/>
    </source>
</evidence>
<organism evidence="9 10">
    <name type="scientific">Austwickia chelonae NBRC 105200</name>
    <dbReference type="NCBI Taxonomy" id="1184607"/>
    <lineage>
        <taxon>Bacteria</taxon>
        <taxon>Bacillati</taxon>
        <taxon>Actinomycetota</taxon>
        <taxon>Actinomycetes</taxon>
        <taxon>Micrococcales</taxon>
        <taxon>Dermatophilaceae</taxon>
        <taxon>Austwickia</taxon>
    </lineage>
</organism>
<evidence type="ECO:0000313" key="10">
    <source>
        <dbReference type="Proteomes" id="UP000008495"/>
    </source>
</evidence>
<feature type="transmembrane region" description="Helical" evidence="8">
    <location>
        <begin position="185"/>
        <end position="207"/>
    </location>
</feature>
<comment type="similarity">
    <text evidence="2">Belongs to the binding-protein-dependent transport system permease family. FecCD subfamily.</text>
</comment>
<proteinExistence type="inferred from homology"/>
<keyword evidence="10" id="KW-1185">Reference proteome</keyword>
<dbReference type="Proteomes" id="UP000008495">
    <property type="component" value="Unassembled WGS sequence"/>
</dbReference>
<dbReference type="Gene3D" id="1.10.3470.10">
    <property type="entry name" value="ABC transporter involved in vitamin B12 uptake, BtuC"/>
    <property type="match status" value="1"/>
</dbReference>
<accession>K6VUE8</accession>
<dbReference type="GO" id="GO:0033214">
    <property type="term" value="P:siderophore-iron import into cell"/>
    <property type="evidence" value="ECO:0007669"/>
    <property type="project" value="TreeGrafter"/>
</dbReference>
<reference evidence="9 10" key="1">
    <citation type="submission" date="2012-08" db="EMBL/GenBank/DDBJ databases">
        <title>Whole genome shotgun sequence of Austwickia chelonae NBRC 105200.</title>
        <authorList>
            <person name="Yoshida I."/>
            <person name="Hosoyama A."/>
            <person name="Tsuchikane K."/>
            <person name="Katsumata H."/>
            <person name="Ando Y."/>
            <person name="Ohji S."/>
            <person name="Hamada M."/>
            <person name="Tamura T."/>
            <person name="Yamazoe A."/>
            <person name="Yamazaki S."/>
            <person name="Fujita N."/>
        </authorList>
    </citation>
    <scope>NUCLEOTIDE SEQUENCE [LARGE SCALE GENOMIC DNA]</scope>
    <source>
        <strain evidence="9 10">NBRC 105200</strain>
    </source>
</reference>
<comment type="subcellular location">
    <subcellularLocation>
        <location evidence="1">Cell membrane</location>
        <topology evidence="1">Multi-pass membrane protein</topology>
    </subcellularLocation>
</comment>
<evidence type="ECO:0000256" key="6">
    <source>
        <dbReference type="ARBA" id="ARBA00022989"/>
    </source>
</evidence>
<evidence type="ECO:0000256" key="4">
    <source>
        <dbReference type="ARBA" id="ARBA00022475"/>
    </source>
</evidence>
<dbReference type="eggNOG" id="COG4779">
    <property type="taxonomic scope" value="Bacteria"/>
</dbReference>
<dbReference type="GO" id="GO:0022857">
    <property type="term" value="F:transmembrane transporter activity"/>
    <property type="evidence" value="ECO:0007669"/>
    <property type="project" value="InterPro"/>
</dbReference>
<keyword evidence="5 8" id="KW-0812">Transmembrane</keyword>
<name>K6VUE8_9MICO</name>
<dbReference type="SUPFAM" id="SSF81345">
    <property type="entry name" value="ABC transporter involved in vitamin B12 uptake, BtuC"/>
    <property type="match status" value="1"/>
</dbReference>
<gene>
    <name evidence="9" type="ORF">AUCHE_17_01810</name>
</gene>
<dbReference type="Pfam" id="PF01032">
    <property type="entry name" value="FecCD"/>
    <property type="match status" value="1"/>
</dbReference>
<evidence type="ECO:0000256" key="7">
    <source>
        <dbReference type="ARBA" id="ARBA00023136"/>
    </source>
</evidence>
<keyword evidence="7 8" id="KW-0472">Membrane</keyword>
<dbReference type="PANTHER" id="PTHR30472:SF24">
    <property type="entry name" value="FERRIC ENTEROBACTIN TRANSPORT SYSTEM PERMEASE PROTEIN FEPG"/>
    <property type="match status" value="1"/>
</dbReference>
<dbReference type="CDD" id="cd06550">
    <property type="entry name" value="TM_ABC_iron-siderophores_like"/>
    <property type="match status" value="1"/>
</dbReference>
<dbReference type="EMBL" id="BAGZ01000017">
    <property type="protein sequence ID" value="GAB78965.1"/>
    <property type="molecule type" value="Genomic_DNA"/>
</dbReference>
<feature type="transmembrane region" description="Helical" evidence="8">
    <location>
        <begin position="84"/>
        <end position="103"/>
    </location>
</feature>
<comment type="caution">
    <text evidence="9">The sequence shown here is derived from an EMBL/GenBank/DDBJ whole genome shotgun (WGS) entry which is preliminary data.</text>
</comment>
<dbReference type="InterPro" id="IPR037294">
    <property type="entry name" value="ABC_BtuC-like"/>
</dbReference>